<proteinExistence type="predicted"/>
<keyword evidence="3" id="KW-1185">Reference proteome</keyword>
<gene>
    <name evidence="2" type="ORF">BC936DRAFT_145282</name>
</gene>
<name>A0A433DAE3_9FUNG</name>
<reference evidence="2 3" key="1">
    <citation type="journal article" date="2018" name="New Phytol.">
        <title>Phylogenomics of Endogonaceae and evolution of mycorrhizas within Mucoromycota.</title>
        <authorList>
            <person name="Chang Y."/>
            <person name="Desiro A."/>
            <person name="Na H."/>
            <person name="Sandor L."/>
            <person name="Lipzen A."/>
            <person name="Clum A."/>
            <person name="Barry K."/>
            <person name="Grigoriev I.V."/>
            <person name="Martin F.M."/>
            <person name="Stajich J.E."/>
            <person name="Smith M.E."/>
            <person name="Bonito G."/>
            <person name="Spatafora J.W."/>
        </authorList>
    </citation>
    <scope>NUCLEOTIDE SEQUENCE [LARGE SCALE GENOMIC DNA]</scope>
    <source>
        <strain evidence="2 3">GMNB39</strain>
    </source>
</reference>
<evidence type="ECO:0000313" key="2">
    <source>
        <dbReference type="EMBL" id="RUP47837.1"/>
    </source>
</evidence>
<organism evidence="2 3">
    <name type="scientific">Jimgerdemannia flammicorona</name>
    <dbReference type="NCBI Taxonomy" id="994334"/>
    <lineage>
        <taxon>Eukaryota</taxon>
        <taxon>Fungi</taxon>
        <taxon>Fungi incertae sedis</taxon>
        <taxon>Mucoromycota</taxon>
        <taxon>Mucoromycotina</taxon>
        <taxon>Endogonomycetes</taxon>
        <taxon>Endogonales</taxon>
        <taxon>Endogonaceae</taxon>
        <taxon>Jimgerdemannia</taxon>
    </lineage>
</organism>
<dbReference type="Proteomes" id="UP000268093">
    <property type="component" value="Unassembled WGS sequence"/>
</dbReference>
<keyword evidence="1" id="KW-1133">Transmembrane helix</keyword>
<accession>A0A433DAE3</accession>
<evidence type="ECO:0000313" key="3">
    <source>
        <dbReference type="Proteomes" id="UP000268093"/>
    </source>
</evidence>
<evidence type="ECO:0000256" key="1">
    <source>
        <dbReference type="SAM" id="Phobius"/>
    </source>
</evidence>
<comment type="caution">
    <text evidence="2">The sequence shown here is derived from an EMBL/GenBank/DDBJ whole genome shotgun (WGS) entry which is preliminary data.</text>
</comment>
<dbReference type="AlphaFoldDB" id="A0A433DAE3"/>
<keyword evidence="1" id="KW-0472">Membrane</keyword>
<sequence>MQTLLQPLAITSDALASARASALAIGPQCSRFRYNITSIPNAITVNMYTQSPSMVLQLLRQTIQIARKTTYWLPKATACAGLWVAVGLLLAEIRVMFMSRKLLGSGKLRLVIPGLEQCWSFRWYT</sequence>
<feature type="transmembrane region" description="Helical" evidence="1">
    <location>
        <begin position="72"/>
        <end position="91"/>
    </location>
</feature>
<protein>
    <submittedName>
        <fullName evidence="2">Uncharacterized protein</fullName>
    </submittedName>
</protein>
<dbReference type="EMBL" id="RBNI01004050">
    <property type="protein sequence ID" value="RUP47837.1"/>
    <property type="molecule type" value="Genomic_DNA"/>
</dbReference>
<keyword evidence="1" id="KW-0812">Transmembrane</keyword>